<evidence type="ECO:0000256" key="2">
    <source>
        <dbReference type="SAM" id="SignalP"/>
    </source>
</evidence>
<dbReference type="PANTHER" id="PTHR42776:SF27">
    <property type="entry name" value="DIPEPTIDYL PEPTIDASE FAMILY MEMBER 6"/>
    <property type="match status" value="1"/>
</dbReference>
<feature type="signal peptide" evidence="2">
    <location>
        <begin position="1"/>
        <end position="19"/>
    </location>
</feature>
<dbReference type="Pfam" id="PF00326">
    <property type="entry name" value="Peptidase_S9"/>
    <property type="match status" value="1"/>
</dbReference>
<accession>A0ABW1XI76</accession>
<dbReference type="SUPFAM" id="SSF82171">
    <property type="entry name" value="DPP6 N-terminal domain-like"/>
    <property type="match status" value="1"/>
</dbReference>
<dbReference type="SUPFAM" id="SSF53474">
    <property type="entry name" value="alpha/beta-Hydrolases"/>
    <property type="match status" value="1"/>
</dbReference>
<comment type="caution">
    <text evidence="4">The sequence shown here is derived from an EMBL/GenBank/DDBJ whole genome shotgun (WGS) entry which is preliminary data.</text>
</comment>
<gene>
    <name evidence="4" type="ORF">ACFP85_03560</name>
</gene>
<dbReference type="Gene3D" id="3.40.50.1820">
    <property type="entry name" value="alpha/beta hydrolase"/>
    <property type="match status" value="1"/>
</dbReference>
<protein>
    <submittedName>
        <fullName evidence="4">Alpha/beta hydrolase family protein</fullName>
        <ecNumber evidence="4">3.4.-.-</ecNumber>
    </submittedName>
</protein>
<dbReference type="InterPro" id="IPR029058">
    <property type="entry name" value="AB_hydrolase_fold"/>
</dbReference>
<dbReference type="Proteomes" id="UP001596364">
    <property type="component" value="Unassembled WGS sequence"/>
</dbReference>
<dbReference type="PANTHER" id="PTHR42776">
    <property type="entry name" value="SERINE PEPTIDASE S9 FAMILY MEMBER"/>
    <property type="match status" value="1"/>
</dbReference>
<evidence type="ECO:0000259" key="3">
    <source>
        <dbReference type="Pfam" id="PF00326"/>
    </source>
</evidence>
<keyword evidence="2" id="KW-0732">Signal</keyword>
<feature type="domain" description="Peptidase S9 prolyl oligopeptidase catalytic" evidence="3">
    <location>
        <begin position="433"/>
        <end position="638"/>
    </location>
</feature>
<evidence type="ECO:0000313" key="5">
    <source>
        <dbReference type="Proteomes" id="UP001596364"/>
    </source>
</evidence>
<evidence type="ECO:0000256" key="1">
    <source>
        <dbReference type="ARBA" id="ARBA00022801"/>
    </source>
</evidence>
<dbReference type="EC" id="3.4.-.-" evidence="4"/>
<proteinExistence type="predicted"/>
<feature type="chain" id="PRO_5046557565" evidence="2">
    <location>
        <begin position="20"/>
        <end position="638"/>
    </location>
</feature>
<dbReference type="GO" id="GO:0016787">
    <property type="term" value="F:hydrolase activity"/>
    <property type="evidence" value="ECO:0007669"/>
    <property type="project" value="UniProtKB-KW"/>
</dbReference>
<reference evidence="5" key="1">
    <citation type="journal article" date="2019" name="Int. J. Syst. Evol. Microbiol.">
        <title>The Global Catalogue of Microorganisms (GCM) 10K type strain sequencing project: providing services to taxonomists for standard genome sequencing and annotation.</title>
        <authorList>
            <consortium name="The Broad Institute Genomics Platform"/>
            <consortium name="The Broad Institute Genome Sequencing Center for Infectious Disease"/>
            <person name="Wu L."/>
            <person name="Ma J."/>
        </authorList>
    </citation>
    <scope>NUCLEOTIDE SEQUENCE [LARGE SCALE GENOMIC DNA]</scope>
    <source>
        <strain evidence="5">CGMCC 1.16031</strain>
    </source>
</reference>
<organism evidence="4 5">
    <name type="scientific">Pseudobowmanella zhangzhouensis</name>
    <dbReference type="NCBI Taxonomy" id="1537679"/>
    <lineage>
        <taxon>Bacteria</taxon>
        <taxon>Pseudomonadati</taxon>
        <taxon>Pseudomonadota</taxon>
        <taxon>Gammaproteobacteria</taxon>
        <taxon>Alteromonadales</taxon>
        <taxon>Alteromonadaceae</taxon>
    </lineage>
</organism>
<keyword evidence="1 4" id="KW-0378">Hydrolase</keyword>
<evidence type="ECO:0000313" key="4">
    <source>
        <dbReference type="EMBL" id="MFC6439226.1"/>
    </source>
</evidence>
<sequence length="638" mass="72399">MRYTLLTFACLFLAFNGHASNKDWELYSQQPLIEQPAISPNGQVIATVYNTPDGPTVALAPFATMDFSIVARLKKNRDRIDFIRWSGNKYIIIGTSYPEYFNGQHFRVSRLYSVDVNSGNTLPLSARRFQDARWYRIQSFNLVSALKNDEEHALVATYDDKDRAYSVFKVSLSEGSFDKIQNNYEDINSWTADQAGIVRIGVSTKKEDDKFIYSIWYRASADQEMTKIHTHVVGDDNTFSIIGLNQSGDKAYVMSDRETGRESLWLYDINRGEFESLLMSNDRYDLSGGLKNSQGELIGTYYYDDFLRTHYFDDADSQLEKLVSGSLPGKEISIASYSADKKRLLVAATSDSQVPVYYWFDLAKRRGGAWLSQYPYLMQKTFSAVENITFEASDGMTVSGYLTMPNGVKKPKLIVMPHGGPHSRDYKYFNPFVQFLANSGYAVLQINFRGSSGFGSAFEVAGYYQWGKRMQQDVYDGMDWLISTGRVSEDKACAVGASYGGYWALTAAFQQPDRFDCIVSIAGISDVQDLVSDRERRDYFSGHIINDDNEETVEAAIAELADVSAINHISKIKAPMLLIHGTKDTRVPYAQSKEFYEQAKRKIDIEYIEVKDGTHFFDDNESNQIRYKAISEFLSDHL</sequence>
<name>A0ABW1XI76_9ALTE</name>
<keyword evidence="5" id="KW-1185">Reference proteome</keyword>
<dbReference type="InterPro" id="IPR001375">
    <property type="entry name" value="Peptidase_S9_cat"/>
</dbReference>
<dbReference type="EMBL" id="JBHSUS010000001">
    <property type="protein sequence ID" value="MFC6439226.1"/>
    <property type="molecule type" value="Genomic_DNA"/>
</dbReference>
<dbReference type="RefSeq" id="WP_254426541.1">
    <property type="nucleotide sequence ID" value="NZ_JBHSUS010000001.1"/>
</dbReference>